<dbReference type="GO" id="GO:0046961">
    <property type="term" value="F:proton-transporting ATPase activity, rotational mechanism"/>
    <property type="evidence" value="ECO:0007669"/>
    <property type="project" value="InterPro"/>
</dbReference>
<reference evidence="8 9" key="1">
    <citation type="submission" date="2019-07" db="EMBL/GenBank/DDBJ databases">
        <title>Draft genome assembly of a fouling barnacle, Amphibalanus amphitrite (Darwin, 1854): The first reference genome for Thecostraca.</title>
        <authorList>
            <person name="Kim W."/>
        </authorList>
    </citation>
    <scope>NUCLEOTIDE SEQUENCE [LARGE SCALE GENOMIC DNA]</scope>
    <source>
        <strain evidence="8">SNU_AA5</strain>
        <tissue evidence="8">Soma without cirri and trophi</tissue>
    </source>
</reference>
<dbReference type="InterPro" id="IPR038497">
    <property type="entry name" value="ATPase_V1-cplx_hsu_C_sf"/>
</dbReference>
<dbReference type="AlphaFoldDB" id="A0A6A4WQH5"/>
<dbReference type="InterPro" id="IPR011987">
    <property type="entry name" value="ATPase_V1-cplx_hsu_C"/>
</dbReference>
<keyword evidence="6" id="KW-0863">Zinc-finger</keyword>
<keyword evidence="6" id="KW-0862">Zinc</keyword>
<evidence type="ECO:0000256" key="1">
    <source>
        <dbReference type="ARBA" id="ARBA00008613"/>
    </source>
</evidence>
<evidence type="ECO:0000256" key="4">
    <source>
        <dbReference type="ARBA" id="ARBA00023065"/>
    </source>
</evidence>
<dbReference type="EMBL" id="VIIS01000496">
    <property type="protein sequence ID" value="KAF0308293.1"/>
    <property type="molecule type" value="Genomic_DNA"/>
</dbReference>
<dbReference type="InterPro" id="IPR004908">
    <property type="entry name" value="ATPase_V1-cplx_hsu"/>
</dbReference>
<keyword evidence="4" id="KW-0406">Ion transport</keyword>
<dbReference type="Pfam" id="PF03224">
    <property type="entry name" value="V-ATPase_H_N"/>
    <property type="match status" value="2"/>
</dbReference>
<accession>A0A6A4WQH5</accession>
<evidence type="ECO:0000256" key="3">
    <source>
        <dbReference type="ARBA" id="ARBA00022781"/>
    </source>
</evidence>
<proteinExistence type="inferred from homology"/>
<dbReference type="OrthoDB" id="6429377at2759"/>
<dbReference type="InterPro" id="IPR001878">
    <property type="entry name" value="Znf_CCHC"/>
</dbReference>
<protein>
    <submittedName>
        <fullName evidence="8">V-type proton ATPase subunit H</fullName>
    </submittedName>
</protein>
<dbReference type="GO" id="GO:0008270">
    <property type="term" value="F:zinc ion binding"/>
    <property type="evidence" value="ECO:0007669"/>
    <property type="project" value="UniProtKB-KW"/>
</dbReference>
<dbReference type="InterPro" id="IPR036875">
    <property type="entry name" value="Znf_CCHC_sf"/>
</dbReference>
<comment type="similarity">
    <text evidence="1">Belongs to the V-ATPase H subunit family.</text>
</comment>
<dbReference type="InterPro" id="IPR011989">
    <property type="entry name" value="ARM-like"/>
</dbReference>
<comment type="function">
    <text evidence="5">Subunit of the V1 complex of vacuolar(H+)-ATPase (V-ATPase), a multisubunit enzyme composed of a peripheral complex (V1) that hydrolyzes ATP and a membrane integral complex (V0) that translocates protons. V-ATPase is responsible for acidifying and maintaining the pH of intracellular compartments and in some cell types, is targeted to the plasma membrane, where it is responsible for acidifying the extracellular environment. Subunit H is essential for V-ATPase activity, but not for the assembly of the complex.</text>
</comment>
<dbReference type="Proteomes" id="UP000440578">
    <property type="component" value="Unassembled WGS sequence"/>
</dbReference>
<keyword evidence="6" id="KW-0479">Metal-binding</keyword>
<evidence type="ECO:0000256" key="6">
    <source>
        <dbReference type="PROSITE-ProRule" id="PRU00047"/>
    </source>
</evidence>
<feature type="domain" description="CCHC-type" evidence="7">
    <location>
        <begin position="335"/>
        <end position="350"/>
    </location>
</feature>
<dbReference type="PANTHER" id="PTHR10698">
    <property type="entry name" value="V-TYPE PROTON ATPASE SUBUNIT H"/>
    <property type="match status" value="1"/>
</dbReference>
<evidence type="ECO:0000256" key="2">
    <source>
        <dbReference type="ARBA" id="ARBA00022448"/>
    </source>
</evidence>
<dbReference type="PANTHER" id="PTHR10698:SF0">
    <property type="entry name" value="V-TYPE PROTON ATPASE SUBUNIT H"/>
    <property type="match status" value="1"/>
</dbReference>
<dbReference type="GO" id="GO:0003676">
    <property type="term" value="F:nucleic acid binding"/>
    <property type="evidence" value="ECO:0007669"/>
    <property type="project" value="InterPro"/>
</dbReference>
<dbReference type="SUPFAM" id="SSF48371">
    <property type="entry name" value="ARM repeat"/>
    <property type="match status" value="2"/>
</dbReference>
<dbReference type="Gene3D" id="1.25.10.10">
    <property type="entry name" value="Leucine-rich Repeat Variant"/>
    <property type="match status" value="2"/>
</dbReference>
<dbReference type="GO" id="GO:0005765">
    <property type="term" value="C:lysosomal membrane"/>
    <property type="evidence" value="ECO:0007669"/>
    <property type="project" value="TreeGrafter"/>
</dbReference>
<dbReference type="FunFam" id="1.25.40.150:FF:000001">
    <property type="entry name" value="V-type proton ATPase subunit H"/>
    <property type="match status" value="1"/>
</dbReference>
<evidence type="ECO:0000313" key="8">
    <source>
        <dbReference type="EMBL" id="KAF0308293.1"/>
    </source>
</evidence>
<keyword evidence="3" id="KW-0375">Hydrogen ion transport</keyword>
<dbReference type="Pfam" id="PF11698">
    <property type="entry name" value="V-ATPase_H_C"/>
    <property type="match status" value="1"/>
</dbReference>
<comment type="caution">
    <text evidence="8">The sequence shown here is derived from an EMBL/GenBank/DDBJ whole genome shotgun (WGS) entry which is preliminary data.</text>
</comment>
<sequence>MVWAIDLQERKDEDPPHKPLVDTINAALATKTLASFLTPSFKQLSRIHDLDAGLIINHQDHWRTVATNAPLVWSGSCGRSQMISQEDYNFIVAYDNVLNDSTKRNALVRQQSQQCAKTFLNLLGHIAKDQTIQYLLVLIEDMLSSNPSASADPRPLASADRRTVLDKGPRSPKILIFRSADRELSSLSPFQRKDGCDRFGSIVRCDRMRDGALEVEFRKSEEAAKALDATRFVFSEGRASGRRLVSIPLTVEPHRSKNSSRGVINCFDLRGVSDEDIADGLADFGVTAARRIMTKRGTVSTNNIILTFDSTDLPSEIRVGYVKVRVRPFVPAPMRCFRCQRFGHTKDNCRGRPTCSKCASQDHTDETCDSETPRCVNCGEGQTPHSAYDRSCPAYVKEKEIMTIKATRNLSFKEAREVYNQSHPKTSYAQKDKENGRVFREYAQQKGESVWAPFLTLLNRPDDISVNLTAWILARLACDGGRQMEGSDLQLYITWLKDQLRKSENQYLPTVARCLQLMLRIDEYRFAFMRADGVNTLQAVLSSGVNFQCQYQLVFCLWVLTFNTEIAETISRYNLVPLLADILIDTEKEKVVRMCVATFRNLVDKPESASVSRENAIQMVQCKVLRHLELIALRYNTDEDLRADVDYLTEKLTLSVHDLNSLDEYTTELKSGRLEWSLVHKSDKFWRENASRLNDNNYQLLKILLHLLDTSKDPLVVSVACHDIGEYVRHYPRGKRVLESLDGKSRVMEKMLSDDPNVKLCALLAVQKIMVHNWDYLSKKLAKDEAEAKDSLKNPLGPIQ</sequence>
<evidence type="ECO:0000256" key="5">
    <source>
        <dbReference type="ARBA" id="ARBA00046225"/>
    </source>
</evidence>
<dbReference type="GO" id="GO:0000221">
    <property type="term" value="C:vacuolar proton-transporting V-type ATPase, V1 domain"/>
    <property type="evidence" value="ECO:0007669"/>
    <property type="project" value="InterPro"/>
</dbReference>
<keyword evidence="9" id="KW-1185">Reference proteome</keyword>
<evidence type="ECO:0000259" key="7">
    <source>
        <dbReference type="PROSITE" id="PS50158"/>
    </source>
</evidence>
<dbReference type="PROSITE" id="PS50158">
    <property type="entry name" value="ZF_CCHC"/>
    <property type="match status" value="1"/>
</dbReference>
<gene>
    <name evidence="8" type="primary">VhaSFD_0</name>
    <name evidence="8" type="ORF">FJT64_020472</name>
</gene>
<dbReference type="InterPro" id="IPR016024">
    <property type="entry name" value="ARM-type_fold"/>
</dbReference>
<dbReference type="Gene3D" id="1.25.40.150">
    <property type="entry name" value="V-type ATPase, subunit H, C-terminal domain"/>
    <property type="match status" value="1"/>
</dbReference>
<evidence type="ECO:0000313" key="9">
    <source>
        <dbReference type="Proteomes" id="UP000440578"/>
    </source>
</evidence>
<keyword evidence="2" id="KW-0813">Transport</keyword>
<dbReference type="SUPFAM" id="SSF57756">
    <property type="entry name" value="Retrovirus zinc finger-like domains"/>
    <property type="match status" value="1"/>
</dbReference>
<name>A0A6A4WQH5_AMPAM</name>
<organism evidence="8 9">
    <name type="scientific">Amphibalanus amphitrite</name>
    <name type="common">Striped barnacle</name>
    <name type="synonym">Balanus amphitrite</name>
    <dbReference type="NCBI Taxonomy" id="1232801"/>
    <lineage>
        <taxon>Eukaryota</taxon>
        <taxon>Metazoa</taxon>
        <taxon>Ecdysozoa</taxon>
        <taxon>Arthropoda</taxon>
        <taxon>Crustacea</taxon>
        <taxon>Multicrustacea</taxon>
        <taxon>Cirripedia</taxon>
        <taxon>Thoracica</taxon>
        <taxon>Thoracicalcarea</taxon>
        <taxon>Balanomorpha</taxon>
        <taxon>Balanoidea</taxon>
        <taxon>Balanidae</taxon>
        <taxon>Amphibalaninae</taxon>
        <taxon>Amphibalanus</taxon>
    </lineage>
</organism>